<evidence type="ECO:0000256" key="7">
    <source>
        <dbReference type="SAM" id="MobiDB-lite"/>
    </source>
</evidence>
<dbReference type="Gene3D" id="2.30.330.10">
    <property type="entry name" value="SpoA-like"/>
    <property type="match status" value="1"/>
</dbReference>
<evidence type="ECO:0000256" key="1">
    <source>
        <dbReference type="ARBA" id="ARBA00004413"/>
    </source>
</evidence>
<dbReference type="GO" id="GO:0071973">
    <property type="term" value="P:bacterial-type flagellum-dependent cell motility"/>
    <property type="evidence" value="ECO:0007669"/>
    <property type="project" value="InterPro"/>
</dbReference>
<dbReference type="InterPro" id="IPR036429">
    <property type="entry name" value="SpoA-like_sf"/>
</dbReference>
<evidence type="ECO:0000313" key="10">
    <source>
        <dbReference type="Proteomes" id="UP000560069"/>
    </source>
</evidence>
<dbReference type="Pfam" id="PF01052">
    <property type="entry name" value="FliMN_C"/>
    <property type="match status" value="1"/>
</dbReference>
<gene>
    <name evidence="9" type="ORF">HNR11_001439</name>
</gene>
<dbReference type="InterPro" id="IPR001172">
    <property type="entry name" value="FliN_T3SS_HrcQb"/>
</dbReference>
<dbReference type="PANTHER" id="PTHR43484:SF1">
    <property type="entry name" value="FLAGELLAR MOTOR SWITCH PROTEIN FLIN"/>
    <property type="match status" value="1"/>
</dbReference>
<proteinExistence type="inferred from homology"/>
<keyword evidence="3" id="KW-1003">Cell membrane</keyword>
<comment type="subcellular location">
    <subcellularLocation>
        <location evidence="1">Cell membrane</location>
        <topology evidence="1">Peripheral membrane protein</topology>
        <orientation evidence="1">Cytoplasmic side</orientation>
    </subcellularLocation>
</comment>
<organism evidence="9 10">
    <name type="scientific">Nesterenkonia sandarakina</name>
    <dbReference type="NCBI Taxonomy" id="272918"/>
    <lineage>
        <taxon>Bacteria</taxon>
        <taxon>Bacillati</taxon>
        <taxon>Actinomycetota</taxon>
        <taxon>Actinomycetes</taxon>
        <taxon>Micrococcales</taxon>
        <taxon>Micrococcaceae</taxon>
        <taxon>Nesterenkonia</taxon>
    </lineage>
</organism>
<keyword evidence="10" id="KW-1185">Reference proteome</keyword>
<reference evidence="9 10" key="1">
    <citation type="submission" date="2020-07" db="EMBL/GenBank/DDBJ databases">
        <title>Sequencing the genomes of 1000 actinobacteria strains.</title>
        <authorList>
            <person name="Klenk H.-P."/>
        </authorList>
    </citation>
    <scope>NUCLEOTIDE SEQUENCE [LARGE SCALE GENOMIC DNA]</scope>
    <source>
        <strain evidence="9 10">DSM 15664</strain>
    </source>
</reference>
<evidence type="ECO:0000256" key="6">
    <source>
        <dbReference type="ARBA" id="ARBA00023136"/>
    </source>
</evidence>
<comment type="caution">
    <text evidence="9">The sequence shown here is derived from an EMBL/GenBank/DDBJ whole genome shotgun (WGS) entry which is preliminary data.</text>
</comment>
<sequence>MTSTQSPLPAQQFATAQDSSAGQHPALQDAAAEALSAALPVSLPVSARRFPDARGEAAAGSGSTGRPEATTLTGAGDLAVVSFVGGLSAEAAVHVDPDVLGDAAALDPALVSLDDVLRPAFEAATGVLGTGVLSTAPTSAAEPLLRDPQTGLFQLVAADRVIGWFALRLRAEGPGDHGTDSVRPAGLGSTGPLDPSRRPGHGPGATTPRQHSEEDVTSRLSRLNNVQMALTVEIGRTRVSVREVLGLEPGAVIELDRNAGAPADVRLNGRLIAQGEVVVMDQDYGVRITRILDSAEGLT</sequence>
<name>A0A7Z0E899_9MICC</name>
<dbReference type="NCBIfam" id="TIGR02480">
    <property type="entry name" value="fliN"/>
    <property type="match status" value="1"/>
</dbReference>
<dbReference type="AlphaFoldDB" id="A0A7Z0E899"/>
<dbReference type="PANTHER" id="PTHR43484">
    <property type="match status" value="1"/>
</dbReference>
<evidence type="ECO:0000256" key="5">
    <source>
        <dbReference type="ARBA" id="ARBA00022779"/>
    </source>
</evidence>
<keyword evidence="4" id="KW-0145">Chemotaxis</keyword>
<dbReference type="GO" id="GO:0009425">
    <property type="term" value="C:bacterial-type flagellum basal body"/>
    <property type="evidence" value="ECO:0007669"/>
    <property type="project" value="InterPro"/>
</dbReference>
<evidence type="ECO:0000259" key="8">
    <source>
        <dbReference type="Pfam" id="PF01052"/>
    </source>
</evidence>
<protein>
    <submittedName>
        <fullName evidence="9">Flagellar motor switch protein FliN/FliY</fullName>
    </submittedName>
</protein>
<keyword evidence="6" id="KW-0472">Membrane</keyword>
<evidence type="ECO:0000256" key="2">
    <source>
        <dbReference type="ARBA" id="ARBA00009226"/>
    </source>
</evidence>
<feature type="compositionally biased region" description="Polar residues" evidence="7">
    <location>
        <begin position="1"/>
        <end position="22"/>
    </location>
</feature>
<dbReference type="EMBL" id="JACCFQ010000001">
    <property type="protein sequence ID" value="NYJ16905.1"/>
    <property type="molecule type" value="Genomic_DNA"/>
</dbReference>
<dbReference type="Proteomes" id="UP000560069">
    <property type="component" value="Unassembled WGS sequence"/>
</dbReference>
<keyword evidence="9" id="KW-0282">Flagellum</keyword>
<feature type="region of interest" description="Disordered" evidence="7">
    <location>
        <begin position="173"/>
        <end position="217"/>
    </location>
</feature>
<evidence type="ECO:0000313" key="9">
    <source>
        <dbReference type="EMBL" id="NYJ16905.1"/>
    </source>
</evidence>
<dbReference type="InterPro" id="IPR051469">
    <property type="entry name" value="FliN/MopA/SpaO"/>
</dbReference>
<comment type="similarity">
    <text evidence="2">Belongs to the FliN/MopA/SpaO family.</text>
</comment>
<keyword evidence="5" id="KW-0283">Flagellar rotation</keyword>
<keyword evidence="9" id="KW-0969">Cilium</keyword>
<dbReference type="PRINTS" id="PR00956">
    <property type="entry name" value="FLGMOTORFLIN"/>
</dbReference>
<dbReference type="InterPro" id="IPR012826">
    <property type="entry name" value="FliN"/>
</dbReference>
<feature type="domain" description="Flagellar motor switch protein FliN-like C-terminal" evidence="8">
    <location>
        <begin position="222"/>
        <end position="292"/>
    </location>
</feature>
<dbReference type="GO" id="GO:0003774">
    <property type="term" value="F:cytoskeletal motor activity"/>
    <property type="evidence" value="ECO:0007669"/>
    <property type="project" value="InterPro"/>
</dbReference>
<accession>A0A7Z0E899</accession>
<feature type="region of interest" description="Disordered" evidence="7">
    <location>
        <begin position="1"/>
        <end position="26"/>
    </location>
</feature>
<dbReference type="RefSeq" id="WP_179441741.1">
    <property type="nucleotide sequence ID" value="NZ_BAAALK010000002.1"/>
</dbReference>
<dbReference type="SUPFAM" id="SSF101801">
    <property type="entry name" value="Surface presentation of antigens (SPOA)"/>
    <property type="match status" value="1"/>
</dbReference>
<dbReference type="InterPro" id="IPR001543">
    <property type="entry name" value="FliN-like_C"/>
</dbReference>
<evidence type="ECO:0000256" key="3">
    <source>
        <dbReference type="ARBA" id="ARBA00022475"/>
    </source>
</evidence>
<keyword evidence="9" id="KW-0966">Cell projection</keyword>
<evidence type="ECO:0000256" key="4">
    <source>
        <dbReference type="ARBA" id="ARBA00022500"/>
    </source>
</evidence>
<dbReference type="GO" id="GO:0005886">
    <property type="term" value="C:plasma membrane"/>
    <property type="evidence" value="ECO:0007669"/>
    <property type="project" value="UniProtKB-SubCell"/>
</dbReference>
<dbReference type="GO" id="GO:0006935">
    <property type="term" value="P:chemotaxis"/>
    <property type="evidence" value="ECO:0007669"/>
    <property type="project" value="UniProtKB-KW"/>
</dbReference>